<dbReference type="RefSeq" id="WP_209214237.1">
    <property type="nucleotide sequence ID" value="NZ_JAFFZM010000027.1"/>
</dbReference>
<evidence type="ECO:0000313" key="3">
    <source>
        <dbReference type="EMBL" id="MBO8202722.1"/>
    </source>
</evidence>
<dbReference type="Proteomes" id="UP000721954">
    <property type="component" value="Unassembled WGS sequence"/>
</dbReference>
<proteinExistence type="predicted"/>
<evidence type="ECO:0000313" key="4">
    <source>
        <dbReference type="Proteomes" id="UP000721954"/>
    </source>
</evidence>
<keyword evidence="3" id="KW-0540">Nuclease</keyword>
<dbReference type="EMBL" id="JAFFZM010000027">
    <property type="protein sequence ID" value="MBO8202722.1"/>
    <property type="molecule type" value="Genomic_DNA"/>
</dbReference>
<feature type="chain" id="PRO_5045285721" evidence="1">
    <location>
        <begin position="26"/>
        <end position="222"/>
    </location>
</feature>
<reference evidence="3 4" key="1">
    <citation type="submission" date="2021-02" db="EMBL/GenBank/DDBJ databases">
        <title>Streptomyces spirodelae sp. nov., isolated from duckweed.</title>
        <authorList>
            <person name="Saimee Y."/>
            <person name="Duangmal K."/>
        </authorList>
    </citation>
    <scope>NUCLEOTIDE SEQUENCE [LARGE SCALE GENOMIC DNA]</scope>
    <source>
        <strain evidence="3 4">DSM 42105</strain>
    </source>
</reference>
<feature type="domain" description="GmrSD restriction endonucleases C-terminal" evidence="2">
    <location>
        <begin position="95"/>
        <end position="204"/>
    </location>
</feature>
<dbReference type="InterPro" id="IPR011089">
    <property type="entry name" value="GmrSD_C"/>
</dbReference>
<comment type="caution">
    <text evidence="3">The sequence shown here is derived from an EMBL/GenBank/DDBJ whole genome shotgun (WGS) entry which is preliminary data.</text>
</comment>
<sequence length="222" mass="24330">MIILVRGLTAAALTLPLIAAAPAVAESAVKERVSTTVAEAINALPVAKENRAGYRRSSFRHWIDTDKDGCNTRQEVLIEEAIEQPKVGPGCSLTDGEWHSYYDGKRTDNPRSLDIDHMVPLAEAWDSGASNWDAKKRERYANDLGSPRSLVAVTARENRQKADKDPAGWWVPAKGASCTYLVDWVATKTRWKLAADQAEKKALQARAAECPLTTRVSTDIAS</sequence>
<name>A0ABS3Y4Y8_9ACTN</name>
<organism evidence="3 4">
    <name type="scientific">Streptomyces smyrnaeus</name>
    <dbReference type="NCBI Taxonomy" id="1387713"/>
    <lineage>
        <taxon>Bacteria</taxon>
        <taxon>Bacillati</taxon>
        <taxon>Actinomycetota</taxon>
        <taxon>Actinomycetes</taxon>
        <taxon>Kitasatosporales</taxon>
        <taxon>Streptomycetaceae</taxon>
        <taxon>Streptomyces</taxon>
    </lineage>
</organism>
<keyword evidence="3" id="KW-0255">Endonuclease</keyword>
<keyword evidence="4" id="KW-1185">Reference proteome</keyword>
<accession>A0ABS3Y4Y8</accession>
<dbReference type="Pfam" id="PF07510">
    <property type="entry name" value="GmrSD_C"/>
    <property type="match status" value="1"/>
</dbReference>
<gene>
    <name evidence="3" type="ORF">JW613_31270</name>
</gene>
<protein>
    <submittedName>
        <fullName evidence="3">HNH endonuclease</fullName>
    </submittedName>
</protein>
<dbReference type="GO" id="GO:0004519">
    <property type="term" value="F:endonuclease activity"/>
    <property type="evidence" value="ECO:0007669"/>
    <property type="project" value="UniProtKB-KW"/>
</dbReference>
<evidence type="ECO:0000256" key="1">
    <source>
        <dbReference type="SAM" id="SignalP"/>
    </source>
</evidence>
<keyword evidence="3" id="KW-0378">Hydrolase</keyword>
<feature type="signal peptide" evidence="1">
    <location>
        <begin position="1"/>
        <end position="25"/>
    </location>
</feature>
<evidence type="ECO:0000259" key="2">
    <source>
        <dbReference type="Pfam" id="PF07510"/>
    </source>
</evidence>
<keyword evidence="1" id="KW-0732">Signal</keyword>
<dbReference type="PANTHER" id="PTHR24094:SF15">
    <property type="entry name" value="AMP-DEPENDENT SYNTHETASE_LIGASE DOMAIN-CONTAINING PROTEIN-RELATED"/>
    <property type="match status" value="1"/>
</dbReference>
<dbReference type="PANTHER" id="PTHR24094">
    <property type="entry name" value="SECRETED PROTEIN"/>
    <property type="match status" value="1"/>
</dbReference>
<dbReference type="GeneID" id="96263096"/>